<accession>U9UPJ6</accession>
<evidence type="ECO:0000256" key="3">
    <source>
        <dbReference type="ARBA" id="ARBA00022525"/>
    </source>
</evidence>
<evidence type="ECO:0000259" key="4">
    <source>
        <dbReference type="Pfam" id="PF20147"/>
    </source>
</evidence>
<organism evidence="5">
    <name type="scientific">Rhizophagus irregularis (strain DAOM 181602 / DAOM 197198 / MUCL 43194)</name>
    <name type="common">Arbuscular mycorrhizal fungus</name>
    <name type="synonym">Glomus intraradices</name>
    <dbReference type="NCBI Taxonomy" id="747089"/>
    <lineage>
        <taxon>Eukaryota</taxon>
        <taxon>Fungi</taxon>
        <taxon>Fungi incertae sedis</taxon>
        <taxon>Mucoromycota</taxon>
        <taxon>Glomeromycotina</taxon>
        <taxon>Glomeromycetes</taxon>
        <taxon>Glomerales</taxon>
        <taxon>Glomeraceae</taxon>
        <taxon>Rhizophagus</taxon>
    </lineage>
</organism>
<name>U9UPJ6_RHIID</name>
<dbReference type="AlphaFoldDB" id="U9UPJ6"/>
<evidence type="ECO:0000313" key="5">
    <source>
        <dbReference type="EMBL" id="ESA22349.1"/>
    </source>
</evidence>
<protein>
    <recommendedName>
        <fullName evidence="4">Crinkler effector protein N-terminal domain-containing protein</fullName>
    </recommendedName>
</protein>
<dbReference type="Pfam" id="PF20147">
    <property type="entry name" value="Crinkler"/>
    <property type="match status" value="1"/>
</dbReference>
<dbReference type="InterPro" id="IPR045379">
    <property type="entry name" value="Crinkler_N"/>
</dbReference>
<sequence>MQHNPFESAQLRDRGLRLVSLTRVSSQFSINYCESKYQGIYGLHWLRLLVGIKLNLVIHDFNNATMVSAMSYPRNPLWYDLCCIIWGDSSIHSFSVRVCKDSTISELKDMVKKSKLSLSLVHSDEIRLWKVDICLEDEKLLQQYCYAKEHDQGKKMLSSTNSVNDYWSEQPKDCHIQLIVEPTLIGRSVMRYVI</sequence>
<dbReference type="GO" id="GO:0005576">
    <property type="term" value="C:extracellular region"/>
    <property type="evidence" value="ECO:0007669"/>
    <property type="project" value="UniProtKB-SubCell"/>
</dbReference>
<comment type="subcellular location">
    <subcellularLocation>
        <location evidence="1">Host cell</location>
    </subcellularLocation>
    <subcellularLocation>
        <location evidence="2">Secreted</location>
    </subcellularLocation>
</comment>
<reference evidence="5" key="1">
    <citation type="submission" date="2013-07" db="EMBL/GenBank/DDBJ databases">
        <title>The genome of an arbuscular mycorrhizal fungus provides insights into the evolution of the oldest plant symbiosis.</title>
        <authorList>
            <consortium name="DOE Joint Genome Institute"/>
            <person name="Tisserant E."/>
            <person name="Malbreil M."/>
            <person name="Kuo A."/>
            <person name="Kohler A."/>
            <person name="Symeonidi A."/>
            <person name="Balestrini R."/>
            <person name="Charron P."/>
            <person name="Duensing N."/>
            <person name="Frei-dit-Frey N."/>
            <person name="Gianinazzi-Pearson V."/>
            <person name="Gilbert B."/>
            <person name="Handa Y."/>
            <person name="Hijri M."/>
            <person name="Kaul R."/>
            <person name="Kawaguchi M."/>
            <person name="Krajinski F."/>
            <person name="Lammers P."/>
            <person name="Lapierre D."/>
            <person name="Masclaux F.G."/>
            <person name="Murat C."/>
            <person name="Morin E."/>
            <person name="Ndikumana S."/>
            <person name="Pagni M."/>
            <person name="Petitpierre D."/>
            <person name="Requena N."/>
            <person name="Rosikiewicz P."/>
            <person name="Riley R."/>
            <person name="Saito K."/>
            <person name="San Clemente H."/>
            <person name="Shapiro H."/>
            <person name="van Tuinen D."/>
            <person name="Becard G."/>
            <person name="Bonfante P."/>
            <person name="Paszkowski U."/>
            <person name="Shachar-Hill Y."/>
            <person name="Young J.P."/>
            <person name="Sanders I.R."/>
            <person name="Henrissat B."/>
            <person name="Rensing S.A."/>
            <person name="Grigoriev I.V."/>
            <person name="Corradi N."/>
            <person name="Roux C."/>
            <person name="Martin F."/>
        </authorList>
    </citation>
    <scope>NUCLEOTIDE SEQUENCE</scope>
    <source>
        <strain evidence="5">DAOM 197198</strain>
    </source>
</reference>
<proteinExistence type="predicted"/>
<evidence type="ECO:0000256" key="2">
    <source>
        <dbReference type="ARBA" id="ARBA00004613"/>
    </source>
</evidence>
<feature type="domain" description="Crinkler effector protein N-terminal" evidence="4">
    <location>
        <begin position="81"/>
        <end position="181"/>
    </location>
</feature>
<dbReference type="EMBL" id="KI275663">
    <property type="protein sequence ID" value="ESA22349.1"/>
    <property type="molecule type" value="Genomic_DNA"/>
</dbReference>
<dbReference type="HOGENOM" id="CLU_1403105_0_0_1"/>
<keyword evidence="3" id="KW-0964">Secreted</keyword>
<dbReference type="GO" id="GO:0043657">
    <property type="term" value="C:host cell"/>
    <property type="evidence" value="ECO:0007669"/>
    <property type="project" value="UniProtKB-SubCell"/>
</dbReference>
<gene>
    <name evidence="5" type="ORF">GLOINDRAFT_83085</name>
</gene>
<evidence type="ECO:0000256" key="1">
    <source>
        <dbReference type="ARBA" id="ARBA00004340"/>
    </source>
</evidence>
<dbReference type="CDD" id="cd17039">
    <property type="entry name" value="Ubl_ubiquitin_like"/>
    <property type="match status" value="1"/>
</dbReference>